<keyword evidence="1" id="KW-0645">Protease</keyword>
<comment type="caution">
    <text evidence="1">The sequence shown here is derived from an EMBL/GenBank/DDBJ whole genome shotgun (WGS) entry which is preliminary data.</text>
</comment>
<accession>A0A2P8VDN8</accession>
<proteinExistence type="predicted"/>
<organism evidence="1 2">
    <name type="scientific">Siccibacter turicensis</name>
    <dbReference type="NCBI Taxonomy" id="357233"/>
    <lineage>
        <taxon>Bacteria</taxon>
        <taxon>Pseudomonadati</taxon>
        <taxon>Pseudomonadota</taxon>
        <taxon>Gammaproteobacteria</taxon>
        <taxon>Enterobacterales</taxon>
        <taxon>Enterobacteriaceae</taxon>
        <taxon>Siccibacter</taxon>
    </lineage>
</organism>
<name>A0A2P8VDN8_9ENTR</name>
<dbReference type="GO" id="GO:0004252">
    <property type="term" value="F:serine-type endopeptidase activity"/>
    <property type="evidence" value="ECO:0007669"/>
    <property type="project" value="UniProtKB-EC"/>
</dbReference>
<keyword evidence="2" id="KW-1185">Reference proteome</keyword>
<sequence>MNSQNSQIQPQARYILPSFIEHSSFGVKESNPYNKLFEERIIFLGVQ</sequence>
<reference evidence="1 2" key="1">
    <citation type="submission" date="2018-03" db="EMBL/GenBank/DDBJ databases">
        <title>Draft genome sequence of the first documented clinical Siccibacter turicensis isolate in Austria.</title>
        <authorList>
            <person name="Lepuschitz S."/>
            <person name="Pekard-Amenitsch S."/>
            <person name="Haunold R."/>
            <person name="Schill S."/>
            <person name="Mach R."/>
            <person name="Allerberger F."/>
            <person name="Ruppitsch W."/>
            <person name="Forsythe S.J."/>
        </authorList>
    </citation>
    <scope>NUCLEOTIDE SEQUENCE [LARGE SCALE GENOMIC DNA]</scope>
    <source>
        <strain evidence="1 2">6100069499-17</strain>
    </source>
</reference>
<protein>
    <submittedName>
        <fullName evidence="1">ATP-dependent Clp protease proteolytic subunit</fullName>
        <ecNumber evidence="1">3.4.21.92</ecNumber>
    </submittedName>
</protein>
<dbReference type="EC" id="3.4.21.92" evidence="1"/>
<keyword evidence="1" id="KW-0378">Hydrolase</keyword>
<dbReference type="GO" id="GO:0006508">
    <property type="term" value="P:proteolysis"/>
    <property type="evidence" value="ECO:0007669"/>
    <property type="project" value="UniProtKB-KW"/>
</dbReference>
<evidence type="ECO:0000313" key="2">
    <source>
        <dbReference type="Proteomes" id="UP000240212"/>
    </source>
</evidence>
<feature type="non-terminal residue" evidence="1">
    <location>
        <position position="47"/>
    </location>
</feature>
<evidence type="ECO:0000313" key="1">
    <source>
        <dbReference type="EMBL" id="PSN05662.1"/>
    </source>
</evidence>
<dbReference type="Gene3D" id="3.90.226.10">
    <property type="entry name" value="2-enoyl-CoA Hydratase, Chain A, domain 1"/>
    <property type="match status" value="1"/>
</dbReference>
<gene>
    <name evidence="1" type="primary">clpP</name>
    <name evidence="1" type="ORF">C7G83_20510</name>
</gene>
<dbReference type="AlphaFoldDB" id="A0A2P8VDN8"/>
<dbReference type="EMBL" id="PYEP01000105">
    <property type="protein sequence ID" value="PSN05662.1"/>
    <property type="molecule type" value="Genomic_DNA"/>
</dbReference>
<dbReference type="Proteomes" id="UP000240212">
    <property type="component" value="Unassembled WGS sequence"/>
</dbReference>